<dbReference type="Proteomes" id="UP000078550">
    <property type="component" value="Unassembled WGS sequence"/>
</dbReference>
<dbReference type="EMBL" id="FLRE01000187">
    <property type="protein sequence ID" value="SBT47315.1"/>
    <property type="molecule type" value="Genomic_DNA"/>
</dbReference>
<feature type="transmembrane region" description="Helical" evidence="1">
    <location>
        <begin position="234"/>
        <end position="253"/>
    </location>
</feature>
<reference evidence="2" key="1">
    <citation type="submission" date="2016-05" db="EMBL/GenBank/DDBJ databases">
        <authorList>
            <person name="Lavstsen T."/>
            <person name="Jespersen J.S."/>
        </authorList>
    </citation>
    <scope>NUCLEOTIDE SEQUENCE [LARGE SCALE GENOMIC DNA]</scope>
</reference>
<keyword evidence="1" id="KW-0472">Membrane</keyword>
<name>A0A1A8ZTT0_PLAOA</name>
<dbReference type="EMBL" id="FLRD01001153">
    <property type="protein sequence ID" value="SBT56652.1"/>
    <property type="molecule type" value="Genomic_DNA"/>
</dbReference>
<reference evidence="4 5" key="2">
    <citation type="submission" date="2016-05" db="EMBL/GenBank/DDBJ databases">
        <authorList>
            <person name="Naeem Raeece"/>
        </authorList>
    </citation>
    <scope>NUCLEOTIDE SEQUENCE [LARGE SCALE GENOMIC DNA]</scope>
</reference>
<sequence>MPDDINVDKLPSKIHYNVLKECMKYDKIDDFINNVERSTDANAWILNFNEYSSNYLDMYIDDTVNNPNKRCRDYLYLLEDIITKIKGSSLYENKDDNMLMNIDNYKKHTLMSKGYEECPVDSEDEESIYTNSRKRFDDFCEDITYINRNINEINSSSQCSEIKNYITAESTILKSSYDQSLDEYFHLLKYNKFTSFNEFSIIIEKVTCKKPEISSGEENLLQPHASPELSGVHISIPVIFSLLGILFFCIYLYKFTSFGPWLNRHIQKRKIIWNNLNDRFNEQILQEKYEISQKDSNISGYDMLYHSLSDS</sequence>
<evidence type="ECO:0000313" key="4">
    <source>
        <dbReference type="Proteomes" id="UP000078550"/>
    </source>
</evidence>
<gene>
    <name evidence="3" type="ORF">POVWA1_077520</name>
    <name evidence="2" type="ORF">POVWA2_053830</name>
</gene>
<protein>
    <submittedName>
        <fullName evidence="2">PIR Superfamily Protein</fullName>
    </submittedName>
</protein>
<accession>A0A1A8ZTT0</accession>
<keyword evidence="1" id="KW-0812">Transmembrane</keyword>
<proteinExistence type="predicted"/>
<evidence type="ECO:0000256" key="1">
    <source>
        <dbReference type="SAM" id="Phobius"/>
    </source>
</evidence>
<evidence type="ECO:0000313" key="2">
    <source>
        <dbReference type="EMBL" id="SBT47315.1"/>
    </source>
</evidence>
<dbReference type="AlphaFoldDB" id="A0A1A8ZTT0"/>
<keyword evidence="1" id="KW-1133">Transmembrane helix</keyword>
<keyword evidence="5" id="KW-1185">Reference proteome</keyword>
<evidence type="ECO:0000313" key="3">
    <source>
        <dbReference type="EMBL" id="SBT56652.1"/>
    </source>
</evidence>
<dbReference type="Proteomes" id="UP000078555">
    <property type="component" value="Unassembled WGS sequence"/>
</dbReference>
<organism evidence="2 4">
    <name type="scientific">Plasmodium ovale wallikeri</name>
    <dbReference type="NCBI Taxonomy" id="864142"/>
    <lineage>
        <taxon>Eukaryota</taxon>
        <taxon>Sar</taxon>
        <taxon>Alveolata</taxon>
        <taxon>Apicomplexa</taxon>
        <taxon>Aconoidasida</taxon>
        <taxon>Haemosporida</taxon>
        <taxon>Plasmodiidae</taxon>
        <taxon>Plasmodium</taxon>
        <taxon>Plasmodium (Plasmodium)</taxon>
    </lineage>
</organism>
<evidence type="ECO:0000313" key="5">
    <source>
        <dbReference type="Proteomes" id="UP000078555"/>
    </source>
</evidence>